<dbReference type="Proteomes" id="UP001057991">
    <property type="component" value="Chromosome"/>
</dbReference>
<evidence type="ECO:0000313" key="2">
    <source>
        <dbReference type="Proteomes" id="UP001057991"/>
    </source>
</evidence>
<gene>
    <name evidence="1" type="ORF">K3X48_04845</name>
</gene>
<dbReference type="AlphaFoldDB" id="A0A9Q9M0A8"/>
<reference evidence="1" key="1">
    <citation type="submission" date="2021-08" db="EMBL/GenBank/DDBJ databases">
        <authorList>
            <person name="Nwanade C."/>
            <person name="Wang M."/>
            <person name="Masoudi A."/>
            <person name="Yu Z."/>
            <person name="Liu J."/>
        </authorList>
    </citation>
    <scope>NUCLEOTIDE SEQUENCE</scope>
    <source>
        <strain evidence="1">S056</strain>
    </source>
</reference>
<proteinExistence type="predicted"/>
<evidence type="ECO:0000313" key="1">
    <source>
        <dbReference type="EMBL" id="UWP96318.1"/>
    </source>
</evidence>
<dbReference type="RefSeq" id="WP_259786560.1">
    <property type="nucleotide sequence ID" value="NZ_CP080776.1"/>
</dbReference>
<organism evidence="1 2">
    <name type="scientific">Aliiroseovarius crassostreae</name>
    <dbReference type="NCBI Taxonomy" id="154981"/>
    <lineage>
        <taxon>Bacteria</taxon>
        <taxon>Pseudomonadati</taxon>
        <taxon>Pseudomonadota</taxon>
        <taxon>Alphaproteobacteria</taxon>
        <taxon>Rhodobacterales</taxon>
        <taxon>Paracoccaceae</taxon>
        <taxon>Aliiroseovarius</taxon>
    </lineage>
</organism>
<protein>
    <submittedName>
        <fullName evidence="1">Uncharacterized protein</fullName>
    </submittedName>
</protein>
<accession>A0A9Q9M0A8</accession>
<sequence>MQEEIAQLDCLSDASKTEYLMVKVMKSFLVSSLSLFLLAAPAAAETYDCTFKIPDRYRLWVPEQIRLDDDPARAFGSVRAKLFDRFGERALKAEVVFENNLRKRFVFWFGNSDVWRSSGRSSASILGRTKYELTLYKDGRPALLKAAGVEPDYFFTEEKYRTTGKCIGRQ</sequence>
<name>A0A9Q9M0A8_9RHOB</name>
<dbReference type="EMBL" id="CP080776">
    <property type="protein sequence ID" value="UWP96318.1"/>
    <property type="molecule type" value="Genomic_DNA"/>
</dbReference>